<accession>A0ABR2X676</accession>
<reference evidence="1 2" key="1">
    <citation type="submission" date="2024-02" db="EMBL/GenBank/DDBJ databases">
        <title>First draft genome assembly of two strains of Seiridium cardinale.</title>
        <authorList>
            <person name="Emiliani G."/>
            <person name="Scali E."/>
        </authorList>
    </citation>
    <scope>NUCLEOTIDE SEQUENCE [LARGE SCALE GENOMIC DNA]</scope>
    <source>
        <strain evidence="1 2">BM-138-000479</strain>
    </source>
</reference>
<evidence type="ECO:0000313" key="2">
    <source>
        <dbReference type="Proteomes" id="UP001465668"/>
    </source>
</evidence>
<dbReference type="EMBL" id="JARVKM010000251">
    <property type="protein sequence ID" value="KAK9769106.1"/>
    <property type="molecule type" value="Genomic_DNA"/>
</dbReference>
<organism evidence="1 2">
    <name type="scientific">Seiridium cardinale</name>
    <dbReference type="NCBI Taxonomy" id="138064"/>
    <lineage>
        <taxon>Eukaryota</taxon>
        <taxon>Fungi</taxon>
        <taxon>Dikarya</taxon>
        <taxon>Ascomycota</taxon>
        <taxon>Pezizomycotina</taxon>
        <taxon>Sordariomycetes</taxon>
        <taxon>Xylariomycetidae</taxon>
        <taxon>Amphisphaeriales</taxon>
        <taxon>Sporocadaceae</taxon>
        <taxon>Seiridium</taxon>
    </lineage>
</organism>
<comment type="caution">
    <text evidence="1">The sequence shown here is derived from an EMBL/GenBank/DDBJ whole genome shotgun (WGS) entry which is preliminary data.</text>
</comment>
<keyword evidence="2" id="KW-1185">Reference proteome</keyword>
<sequence length="206" mass="22482">MPTPIDNALRSKNAFLGFAGIVTAAAAWAIWGGDMFPAAADPTGNPEGWTKSELRRWLAAQSRSTWRAPRDLDSASIGRVLLETLLLEFGDSTASRPGTMRSLTSSSITALARATRAASQTQCLAAPFLTVRQDIHIPSYPPTEPPSPNRHHLPILDTYNLLGTYQCNHRPLRSSRYRAQDGHIVQPHLRRNADSLRSACDAGALE</sequence>
<evidence type="ECO:0000313" key="1">
    <source>
        <dbReference type="EMBL" id="KAK9769106.1"/>
    </source>
</evidence>
<name>A0ABR2X676_9PEZI</name>
<dbReference type="Proteomes" id="UP001465668">
    <property type="component" value="Unassembled WGS sequence"/>
</dbReference>
<protein>
    <submittedName>
        <fullName evidence="1">Uncharacterized protein</fullName>
    </submittedName>
</protein>
<gene>
    <name evidence="1" type="ORF">SCAR479_02350</name>
</gene>
<proteinExistence type="predicted"/>